<comment type="caution">
    <text evidence="6">The sequence shown here is derived from an EMBL/GenBank/DDBJ whole genome shotgun (WGS) entry which is preliminary data.</text>
</comment>
<evidence type="ECO:0000313" key="6">
    <source>
        <dbReference type="EMBL" id="HIT84520.1"/>
    </source>
</evidence>
<dbReference type="EMBL" id="DVLU01000010">
    <property type="protein sequence ID" value="HIT84520.1"/>
    <property type="molecule type" value="Genomic_DNA"/>
</dbReference>
<dbReference type="PANTHER" id="PTHR43498:SF1">
    <property type="entry name" value="COB--COM HETERODISULFIDE REDUCTASE IRON-SULFUR SUBUNIT A"/>
    <property type="match status" value="1"/>
</dbReference>
<dbReference type="InterPro" id="IPR036188">
    <property type="entry name" value="FAD/NAD-bd_sf"/>
</dbReference>
<reference evidence="6" key="1">
    <citation type="submission" date="2020-10" db="EMBL/GenBank/DDBJ databases">
        <authorList>
            <person name="Gilroy R."/>
        </authorList>
    </citation>
    <scope>NUCLEOTIDE SEQUENCE</scope>
    <source>
        <strain evidence="6">CHK181-108</strain>
    </source>
</reference>
<dbReference type="InterPro" id="IPR039650">
    <property type="entry name" value="HdrA-like"/>
</dbReference>
<dbReference type="GO" id="GO:0046872">
    <property type="term" value="F:metal ion binding"/>
    <property type="evidence" value="ECO:0007669"/>
    <property type="project" value="UniProtKB-KW"/>
</dbReference>
<dbReference type="SUPFAM" id="SSF51905">
    <property type="entry name" value="FAD/NAD(P)-binding domain"/>
    <property type="match status" value="1"/>
</dbReference>
<evidence type="ECO:0000256" key="2">
    <source>
        <dbReference type="ARBA" id="ARBA00022723"/>
    </source>
</evidence>
<evidence type="ECO:0000256" key="1">
    <source>
        <dbReference type="ARBA" id="ARBA00022485"/>
    </source>
</evidence>
<gene>
    <name evidence="6" type="ORF">IAA60_01310</name>
</gene>
<protein>
    <submittedName>
        <fullName evidence="6">FAD-dependent oxidoreductase</fullName>
    </submittedName>
</protein>
<dbReference type="AlphaFoldDB" id="A0A9D1H103"/>
<dbReference type="PANTHER" id="PTHR43498">
    <property type="entry name" value="FERREDOXIN:COB-COM HETERODISULFIDE REDUCTASE SUBUNIT A"/>
    <property type="match status" value="1"/>
</dbReference>
<keyword evidence="5" id="KW-0411">Iron-sulfur</keyword>
<evidence type="ECO:0000256" key="3">
    <source>
        <dbReference type="ARBA" id="ARBA00023002"/>
    </source>
</evidence>
<dbReference type="Pfam" id="PF12831">
    <property type="entry name" value="FAD_oxidored"/>
    <property type="match status" value="1"/>
</dbReference>
<keyword evidence="2" id="KW-0479">Metal-binding</keyword>
<keyword evidence="1" id="KW-0004">4Fe-4S</keyword>
<dbReference type="Gene3D" id="3.50.50.60">
    <property type="entry name" value="FAD/NAD(P)-binding domain"/>
    <property type="match status" value="1"/>
</dbReference>
<dbReference type="Proteomes" id="UP000824165">
    <property type="component" value="Unassembled WGS sequence"/>
</dbReference>
<keyword evidence="4" id="KW-0408">Iron</keyword>
<name>A0A9D1H103_9FIRM</name>
<sequence length="417" mass="44756">MRKKYDIIVCGGGFAGSAAAIAAARSGASVLLIEKSGFLGGAAGNCLVNPFMPFTTTIDGQYVRLSAGIFSDIIDLLGEMGALAADGVVFNGEILKLILDRLVSGSGTGVIFHTRIISAEKENGAVKSLRCVNASGESEYFADVFIDATGDANVAAMAGCPFMLGREGDNLCQPMTLCFDLANVDVDRAFKDKKAINALYAEKRESGEIKNPRGDILYMRHAAKDVLHINSTRIIKKSPVNAEDLSFAEREAREQMYELYMFLKNNFDAFKNSVLLASGPEIGIRESRRIDGMYTLTTEDLKACVKFDDGIAACNYDIDIHDPAGSGTSHYYFKEGTYYTIPYRCLVPKKADNLLVAGRCISGTHEAQASFRIMPVCCTLGEAAGTAAALALKSGSAVGNIDTDELRAVLKNNGAFL</sequence>
<evidence type="ECO:0000256" key="5">
    <source>
        <dbReference type="ARBA" id="ARBA00023014"/>
    </source>
</evidence>
<keyword evidence="3" id="KW-0560">Oxidoreductase</keyword>
<reference evidence="6" key="2">
    <citation type="journal article" date="2021" name="PeerJ">
        <title>Extensive microbial diversity within the chicken gut microbiome revealed by metagenomics and culture.</title>
        <authorList>
            <person name="Gilroy R."/>
            <person name="Ravi A."/>
            <person name="Getino M."/>
            <person name="Pursley I."/>
            <person name="Horton D.L."/>
            <person name="Alikhan N.F."/>
            <person name="Baker D."/>
            <person name="Gharbi K."/>
            <person name="Hall N."/>
            <person name="Watson M."/>
            <person name="Adriaenssens E.M."/>
            <person name="Foster-Nyarko E."/>
            <person name="Jarju S."/>
            <person name="Secka A."/>
            <person name="Antonio M."/>
            <person name="Oren A."/>
            <person name="Chaudhuri R.R."/>
            <person name="La Ragione R."/>
            <person name="Hildebrand F."/>
            <person name="Pallen M.J."/>
        </authorList>
    </citation>
    <scope>NUCLEOTIDE SEQUENCE</scope>
    <source>
        <strain evidence="6">CHK181-108</strain>
    </source>
</reference>
<dbReference type="GO" id="GO:0051539">
    <property type="term" value="F:4 iron, 4 sulfur cluster binding"/>
    <property type="evidence" value="ECO:0007669"/>
    <property type="project" value="UniProtKB-KW"/>
</dbReference>
<proteinExistence type="predicted"/>
<evidence type="ECO:0000313" key="7">
    <source>
        <dbReference type="Proteomes" id="UP000824165"/>
    </source>
</evidence>
<evidence type="ECO:0000256" key="4">
    <source>
        <dbReference type="ARBA" id="ARBA00023004"/>
    </source>
</evidence>
<accession>A0A9D1H103</accession>
<dbReference type="GO" id="GO:0016491">
    <property type="term" value="F:oxidoreductase activity"/>
    <property type="evidence" value="ECO:0007669"/>
    <property type="project" value="UniProtKB-KW"/>
</dbReference>
<organism evidence="6 7">
    <name type="scientific">Candidatus Ornithomonoglobus intestinigallinarum</name>
    <dbReference type="NCBI Taxonomy" id="2840894"/>
    <lineage>
        <taxon>Bacteria</taxon>
        <taxon>Bacillati</taxon>
        <taxon>Bacillota</taxon>
        <taxon>Clostridia</taxon>
        <taxon>Candidatus Ornithomonoglobus</taxon>
    </lineage>
</organism>